<sequence length="136" mass="15689">MQWYLTRTFNLSSVFLQRRRSWANSKISELLIVQKTDITVLICFPNQAATREPFFISAVSWFRIKFGCFQTPCVVSRVILTTVNAWGFSFQFSSVWALPGSMRDQALDAPRIRVILRRCVSKPLTMVTLSWASFPT</sequence>
<evidence type="ECO:0000313" key="2">
    <source>
        <dbReference type="Proteomes" id="UP000299102"/>
    </source>
</evidence>
<dbReference type="EMBL" id="BGZK01000401">
    <property type="protein sequence ID" value="GBP41540.1"/>
    <property type="molecule type" value="Genomic_DNA"/>
</dbReference>
<organism evidence="1 2">
    <name type="scientific">Eumeta variegata</name>
    <name type="common">Bagworm moth</name>
    <name type="synonym">Eumeta japonica</name>
    <dbReference type="NCBI Taxonomy" id="151549"/>
    <lineage>
        <taxon>Eukaryota</taxon>
        <taxon>Metazoa</taxon>
        <taxon>Ecdysozoa</taxon>
        <taxon>Arthropoda</taxon>
        <taxon>Hexapoda</taxon>
        <taxon>Insecta</taxon>
        <taxon>Pterygota</taxon>
        <taxon>Neoptera</taxon>
        <taxon>Endopterygota</taxon>
        <taxon>Lepidoptera</taxon>
        <taxon>Glossata</taxon>
        <taxon>Ditrysia</taxon>
        <taxon>Tineoidea</taxon>
        <taxon>Psychidae</taxon>
        <taxon>Oiketicinae</taxon>
        <taxon>Eumeta</taxon>
    </lineage>
</organism>
<accession>A0A4C1VSP2</accession>
<proteinExistence type="predicted"/>
<dbReference type="AlphaFoldDB" id="A0A4C1VSP2"/>
<keyword evidence="2" id="KW-1185">Reference proteome</keyword>
<reference evidence="1 2" key="1">
    <citation type="journal article" date="2019" name="Commun. Biol.">
        <title>The bagworm genome reveals a unique fibroin gene that provides high tensile strength.</title>
        <authorList>
            <person name="Kono N."/>
            <person name="Nakamura H."/>
            <person name="Ohtoshi R."/>
            <person name="Tomita M."/>
            <person name="Numata K."/>
            <person name="Arakawa K."/>
        </authorList>
    </citation>
    <scope>NUCLEOTIDE SEQUENCE [LARGE SCALE GENOMIC DNA]</scope>
</reference>
<comment type="caution">
    <text evidence="1">The sequence shown here is derived from an EMBL/GenBank/DDBJ whole genome shotgun (WGS) entry which is preliminary data.</text>
</comment>
<dbReference type="Proteomes" id="UP000299102">
    <property type="component" value="Unassembled WGS sequence"/>
</dbReference>
<name>A0A4C1VSP2_EUMVA</name>
<protein>
    <submittedName>
        <fullName evidence="1">Uncharacterized protein</fullName>
    </submittedName>
</protein>
<gene>
    <name evidence="1" type="ORF">EVAR_20346_1</name>
</gene>
<evidence type="ECO:0000313" key="1">
    <source>
        <dbReference type="EMBL" id="GBP41540.1"/>
    </source>
</evidence>